<feature type="non-terminal residue" evidence="2">
    <location>
        <position position="1"/>
    </location>
</feature>
<name>A0A5J9VUC3_9POAL</name>
<dbReference type="PANTHER" id="PTHR33110">
    <property type="entry name" value="F-BOX/KELCH-REPEAT PROTEIN-RELATED"/>
    <property type="match status" value="1"/>
</dbReference>
<dbReference type="EMBL" id="RWGY01000007">
    <property type="protein sequence ID" value="TVU39237.1"/>
    <property type="molecule type" value="Genomic_DNA"/>
</dbReference>
<comment type="caution">
    <text evidence="2">The sequence shown here is derived from an EMBL/GenBank/DDBJ whole genome shotgun (WGS) entry which is preliminary data.</text>
</comment>
<accession>A0A5J9VUC3</accession>
<reference evidence="2 3" key="1">
    <citation type="journal article" date="2019" name="Sci. Rep.">
        <title>A high-quality genome of Eragrostis curvula grass provides insights into Poaceae evolution and supports new strategies to enhance forage quality.</title>
        <authorList>
            <person name="Carballo J."/>
            <person name="Santos B.A.C.M."/>
            <person name="Zappacosta D."/>
            <person name="Garbus I."/>
            <person name="Selva J.P."/>
            <person name="Gallo C.A."/>
            <person name="Diaz A."/>
            <person name="Albertini E."/>
            <person name="Caccamo M."/>
            <person name="Echenique V."/>
        </authorList>
    </citation>
    <scope>NUCLEOTIDE SEQUENCE [LARGE SCALE GENOMIC DNA]</scope>
    <source>
        <strain evidence="3">cv. Victoria</strain>
        <tissue evidence="2">Leaf</tissue>
    </source>
</reference>
<gene>
    <name evidence="2" type="ORF">EJB05_12646</name>
</gene>
<dbReference type="Proteomes" id="UP000324897">
    <property type="component" value="Chromosome 4"/>
</dbReference>
<dbReference type="InterPro" id="IPR005174">
    <property type="entry name" value="KIB1-4_b-propeller"/>
</dbReference>
<dbReference type="Gramene" id="TVU39237">
    <property type="protein sequence ID" value="TVU39237"/>
    <property type="gene ID" value="EJB05_12646"/>
</dbReference>
<feature type="domain" description="KIB1-4 beta-propeller" evidence="1">
    <location>
        <begin position="18"/>
        <end position="271"/>
    </location>
</feature>
<dbReference type="PANTHER" id="PTHR33110:SF71">
    <property type="entry name" value="F-BOX_KELCH-REPEAT PROTEIN"/>
    <property type="match status" value="1"/>
</dbReference>
<evidence type="ECO:0000259" key="1">
    <source>
        <dbReference type="Pfam" id="PF03478"/>
    </source>
</evidence>
<dbReference type="OrthoDB" id="692598at2759"/>
<evidence type="ECO:0000313" key="2">
    <source>
        <dbReference type="EMBL" id="TVU39237.1"/>
    </source>
</evidence>
<keyword evidence="3" id="KW-1185">Reference proteome</keyword>
<proteinExistence type="predicted"/>
<protein>
    <recommendedName>
        <fullName evidence="1">KIB1-4 beta-propeller domain-containing protein</fullName>
    </recommendedName>
</protein>
<organism evidence="2 3">
    <name type="scientific">Eragrostis curvula</name>
    <name type="common">weeping love grass</name>
    <dbReference type="NCBI Taxonomy" id="38414"/>
    <lineage>
        <taxon>Eukaryota</taxon>
        <taxon>Viridiplantae</taxon>
        <taxon>Streptophyta</taxon>
        <taxon>Embryophyta</taxon>
        <taxon>Tracheophyta</taxon>
        <taxon>Spermatophyta</taxon>
        <taxon>Magnoliopsida</taxon>
        <taxon>Liliopsida</taxon>
        <taxon>Poales</taxon>
        <taxon>Poaceae</taxon>
        <taxon>PACMAD clade</taxon>
        <taxon>Chloridoideae</taxon>
        <taxon>Eragrostideae</taxon>
        <taxon>Eragrostidinae</taxon>
        <taxon>Eragrostis</taxon>
    </lineage>
</organism>
<dbReference type="Pfam" id="PF03478">
    <property type="entry name" value="Beta-prop_KIB1-4"/>
    <property type="match status" value="1"/>
</dbReference>
<evidence type="ECO:0000313" key="3">
    <source>
        <dbReference type="Proteomes" id="UP000324897"/>
    </source>
</evidence>
<sequence length="316" mass="35033">MLRLPRPLPVLALPDGTIYNFPDGKPLHFPGLDCAGFKTACGSWLVFLREDDCFLVDPFAGTTVTLPALSRVRLIPPDAVPTYVQFGTMIMFHPFATWLHIIQPNKTPVMNKLILCSPNLVAALAGSTISSAGQNSQIIVCKPGAASWSVLANEKCQVFEDMAFYRGKLYVIAQDENLLVVNIGEDLSTGDPQVSQVEQVIKEAGSELVAGQSEFEVFKADLEQSQWIKVTTLGDDQMLFLGRPCSRSVSTSRFGMPGDKIFFLDDIRENAFVEYTFEEEITYVSAYNMRTGEVSSPLPMVWDRKMIPAAWLFPCD</sequence>
<dbReference type="AlphaFoldDB" id="A0A5J9VUC3"/>